<keyword evidence="2 5" id="KW-0288">FMN</keyword>
<evidence type="ECO:0000256" key="7">
    <source>
        <dbReference type="PIRSR" id="PIRSR006621-2"/>
    </source>
</evidence>
<dbReference type="SUPFAM" id="SSF51395">
    <property type="entry name" value="FMN-linked oxidoreductases"/>
    <property type="match status" value="1"/>
</dbReference>
<dbReference type="GO" id="GO:0017150">
    <property type="term" value="F:tRNA dihydrouridine synthase activity"/>
    <property type="evidence" value="ECO:0007669"/>
    <property type="project" value="InterPro"/>
</dbReference>
<dbReference type="CDD" id="cd02801">
    <property type="entry name" value="DUS_like_FMN"/>
    <property type="match status" value="1"/>
</dbReference>
<reference evidence="9" key="1">
    <citation type="submission" date="2022-04" db="EMBL/GenBank/DDBJ databases">
        <title>Desulfatitalea alkaliphila sp. nov., a novel anaerobic sulfate-reducing bacterium isolated from terrestrial mud volcano, Taman Peninsula, Russia.</title>
        <authorList>
            <person name="Khomyakova M.A."/>
            <person name="Merkel A.Y."/>
            <person name="Slobodkin A.I."/>
        </authorList>
    </citation>
    <scope>NUCLEOTIDE SEQUENCE</scope>
    <source>
        <strain evidence="9">M08but</strain>
    </source>
</reference>
<dbReference type="InterPro" id="IPR035587">
    <property type="entry name" value="DUS-like_FMN-bd"/>
</dbReference>
<dbReference type="PIRSF" id="PIRSF006621">
    <property type="entry name" value="Dus"/>
    <property type="match status" value="1"/>
</dbReference>
<keyword evidence="7" id="KW-0547">Nucleotide-binding</keyword>
<protein>
    <recommendedName>
        <fullName evidence="5">tRNA-dihydrouridine synthase</fullName>
        <ecNumber evidence="5">1.3.1.-</ecNumber>
    </recommendedName>
</protein>
<accession>A0AA41R960</accession>
<dbReference type="EMBL" id="JALJRB010000010">
    <property type="protein sequence ID" value="MCJ8501113.1"/>
    <property type="molecule type" value="Genomic_DNA"/>
</dbReference>
<feature type="binding site" evidence="7">
    <location>
        <position position="138"/>
    </location>
    <ligand>
        <name>FMN</name>
        <dbReference type="ChEBI" id="CHEBI:58210"/>
    </ligand>
</feature>
<feature type="binding site" evidence="7">
    <location>
        <position position="167"/>
    </location>
    <ligand>
        <name>FMN</name>
        <dbReference type="ChEBI" id="CHEBI:58210"/>
    </ligand>
</feature>
<dbReference type="EC" id="1.3.1.-" evidence="5"/>
<feature type="binding site" evidence="7">
    <location>
        <begin position="223"/>
        <end position="224"/>
    </location>
    <ligand>
        <name>FMN</name>
        <dbReference type="ChEBI" id="CHEBI:58210"/>
    </ligand>
</feature>
<dbReference type="PANTHER" id="PTHR45846:SF1">
    <property type="entry name" value="TRNA-DIHYDROURIDINE(47) SYNTHASE [NAD(P)(+)]-LIKE"/>
    <property type="match status" value="1"/>
</dbReference>
<evidence type="ECO:0000256" key="3">
    <source>
        <dbReference type="ARBA" id="ARBA00022694"/>
    </source>
</evidence>
<organism evidence="9 10">
    <name type="scientific">Desulfatitalea alkaliphila</name>
    <dbReference type="NCBI Taxonomy" id="2929485"/>
    <lineage>
        <taxon>Bacteria</taxon>
        <taxon>Pseudomonadati</taxon>
        <taxon>Thermodesulfobacteriota</taxon>
        <taxon>Desulfobacteria</taxon>
        <taxon>Desulfobacterales</taxon>
        <taxon>Desulfosarcinaceae</taxon>
        <taxon>Desulfatitalea</taxon>
    </lineage>
</organism>
<feature type="binding site" evidence="7">
    <location>
        <position position="69"/>
    </location>
    <ligand>
        <name>FMN</name>
        <dbReference type="ChEBI" id="CHEBI:58210"/>
    </ligand>
</feature>
<keyword evidence="10" id="KW-1185">Reference proteome</keyword>
<name>A0AA41R960_9BACT</name>
<dbReference type="Gene3D" id="3.20.20.70">
    <property type="entry name" value="Aldolase class I"/>
    <property type="match status" value="1"/>
</dbReference>
<comment type="function">
    <text evidence="5">Catalyzes the synthesis of 5,6-dihydrouridine (D), a modified base found in the D-loop of most tRNAs, via the reduction of the C5-C6 double bond in target uridines.</text>
</comment>
<proteinExistence type="inferred from homology"/>
<evidence type="ECO:0000256" key="4">
    <source>
        <dbReference type="ARBA" id="ARBA00023002"/>
    </source>
</evidence>
<feature type="domain" description="DUS-like FMN-binding" evidence="8">
    <location>
        <begin position="10"/>
        <end position="284"/>
    </location>
</feature>
<keyword evidence="4 5" id="KW-0560">Oxidoreductase</keyword>
<keyword evidence="1 5" id="KW-0285">Flavoprotein</keyword>
<evidence type="ECO:0000259" key="8">
    <source>
        <dbReference type="Pfam" id="PF01207"/>
    </source>
</evidence>
<dbReference type="InterPro" id="IPR001269">
    <property type="entry name" value="DUS_fam"/>
</dbReference>
<evidence type="ECO:0000256" key="5">
    <source>
        <dbReference type="PIRNR" id="PIRNR006621"/>
    </source>
</evidence>
<dbReference type="InterPro" id="IPR013785">
    <property type="entry name" value="Aldolase_TIM"/>
</dbReference>
<dbReference type="PANTHER" id="PTHR45846">
    <property type="entry name" value="TRNA-DIHYDROURIDINE(47) SYNTHASE [NAD(P)(+)]-LIKE"/>
    <property type="match status" value="1"/>
</dbReference>
<dbReference type="AlphaFoldDB" id="A0AA41R960"/>
<evidence type="ECO:0000256" key="6">
    <source>
        <dbReference type="PIRSR" id="PIRSR006621-1"/>
    </source>
</evidence>
<comment type="caution">
    <text evidence="9">The sequence shown here is derived from an EMBL/GenBank/DDBJ whole genome shotgun (WGS) entry which is preliminary data.</text>
</comment>
<evidence type="ECO:0000256" key="1">
    <source>
        <dbReference type="ARBA" id="ARBA00022630"/>
    </source>
</evidence>
<keyword evidence="3 5" id="KW-0819">tRNA processing</keyword>
<dbReference type="RefSeq" id="WP_246907363.1">
    <property type="nucleotide sequence ID" value="NZ_JALJRB010000010.1"/>
</dbReference>
<gene>
    <name evidence="9" type="ORF">MRX98_11065</name>
</gene>
<dbReference type="GO" id="GO:0003723">
    <property type="term" value="F:RNA binding"/>
    <property type="evidence" value="ECO:0007669"/>
    <property type="project" value="TreeGrafter"/>
</dbReference>
<dbReference type="GO" id="GO:0050660">
    <property type="term" value="F:flavin adenine dinucleotide binding"/>
    <property type="evidence" value="ECO:0007669"/>
    <property type="project" value="InterPro"/>
</dbReference>
<comment type="cofactor">
    <cofactor evidence="5 7">
        <name>FMN</name>
        <dbReference type="ChEBI" id="CHEBI:58210"/>
    </cofactor>
</comment>
<sequence>MIPATPRIWLAPLRGLTGALFRNAYAEHFDGIDGAVTPFLTTIQGVRIKPSQIQEVLPENNRLMPVVPQIISKTPSNFIALATALHRMGYDTVNWNLGCPFARVANKQRGSGLLPHPERIDAFLEQVTGALPTRISVKLRLGRSAPEEILDLLPVFDRYPIQSLILHPRTGEQMYTGRPDFEMFAQCLQRTRHPVIYNGDIVDRKGFEVLQQRFPSVAGWMIGRGLLADPFLPSAIKGSSPSHEDRIGRFRRFHDTLFDRFAAIRHGPVQLVDTMKGYWTYFAQNFQQGDKLLKRVRKARRVEQYRNILAAFWQTAAFKGPFDTCG</sequence>
<feature type="active site" description="Proton donor" evidence="6">
    <location>
        <position position="99"/>
    </location>
</feature>
<comment type="similarity">
    <text evidence="5">Belongs to the dus family.</text>
</comment>
<evidence type="ECO:0000313" key="9">
    <source>
        <dbReference type="EMBL" id="MCJ8501113.1"/>
    </source>
</evidence>
<dbReference type="Pfam" id="PF01207">
    <property type="entry name" value="Dus"/>
    <property type="match status" value="1"/>
</dbReference>
<evidence type="ECO:0000313" key="10">
    <source>
        <dbReference type="Proteomes" id="UP001165427"/>
    </source>
</evidence>
<evidence type="ECO:0000256" key="2">
    <source>
        <dbReference type="ARBA" id="ARBA00022643"/>
    </source>
</evidence>
<dbReference type="Proteomes" id="UP001165427">
    <property type="component" value="Unassembled WGS sequence"/>
</dbReference>